<dbReference type="InterPro" id="IPR058933">
    <property type="entry name" value="YMC020W-like_ab_hydrolase"/>
</dbReference>
<feature type="compositionally biased region" description="Polar residues" evidence="1">
    <location>
        <begin position="44"/>
        <end position="62"/>
    </location>
</feature>
<keyword evidence="4" id="KW-1185">Reference proteome</keyword>
<dbReference type="PANTHER" id="PTHR47349">
    <property type="entry name" value="CHROMOSOME 8, WHOLE GENOME SHOTGUN SEQUENCE"/>
    <property type="match status" value="1"/>
</dbReference>
<accession>A0A9P8Q6Z3</accession>
<feature type="region of interest" description="Disordered" evidence="1">
    <location>
        <begin position="25"/>
        <end position="62"/>
    </location>
</feature>
<proteinExistence type="predicted"/>
<name>A0A9P8Q6Z3_WICPI</name>
<sequence length="679" mass="76950">MTSNPSHDGHKFSDSWRYWKITQGSADHGTRKLSSIDPFDVPTPKNQQSPDRSITPSRSLDNAVNSRQISLNQTDGLVPKSVDSSQTVTWTNFWNPLTYIPTESFSFPASTTLQPSTIEHDQLSTRSQSTSVTVQNQGGWVSWIWTGSKSQQNELDEESEEGSTQDLVTSMELKKSTKEYRKHVNSSDACWAWYQNHYNNNQFNGEISVLGTKSETSPVELSKYPIELNPVQPDKLESKSGVIVPDITSNYRPITARTQIRLGAQLYYNFNQAEKHVYLKKNINKPDIRYVLVISIVFNNNSKPPRTFSAKQVNDSCVESIKEIFDERVDDEGQEIEYQVESISLEIGKLKDSLIEDLFKLLINWRVDFKKIDFLFVNGYKQTFSLAAQLLQTLLSRGLMDNVKKTGLYGIESMIPGCEAISQKTINGASAAAVSTMADISEMENLPWCKSFDLVISELISKYNVKITFIGSHFNISSTLALQLSHPNIFRCLFIRNPNNSFSNLLSSNKTSQAEVPYIFNNDFEIQLLKLLLVAHNSGHQSSRLLIQLTKYFQPHTGSSQPVPSLSETLNSDFFKNALVNTIHTTNLIKPQSLRIHTLDDDIINNEYNLVWTLHAFLNDYKGLANVQSLDGIKLLIQLYHTWKPRGKGLKDLKYMLEVLKIEDYSDAIFKECDNSNLG</sequence>
<dbReference type="OrthoDB" id="5598028at2759"/>
<reference evidence="3" key="1">
    <citation type="journal article" date="2021" name="Open Biol.">
        <title>Shared evolutionary footprints suggest mitochondrial oxidative damage underlies multiple complex I losses in fungi.</title>
        <authorList>
            <person name="Schikora-Tamarit M.A."/>
            <person name="Marcet-Houben M."/>
            <person name="Nosek J."/>
            <person name="Gabaldon T."/>
        </authorList>
    </citation>
    <scope>NUCLEOTIDE SEQUENCE</scope>
    <source>
        <strain evidence="3">CBS2887</strain>
    </source>
</reference>
<feature type="domain" description="YMC020W-like alpha/beta hydrolase" evidence="2">
    <location>
        <begin position="245"/>
        <end position="496"/>
    </location>
</feature>
<dbReference type="Pfam" id="PF26147">
    <property type="entry name" value="AB_HYDROLASE_YMC0-YMC35"/>
    <property type="match status" value="1"/>
</dbReference>
<evidence type="ECO:0000259" key="2">
    <source>
        <dbReference type="Pfam" id="PF26147"/>
    </source>
</evidence>
<dbReference type="EMBL" id="JAEUBG010002701">
    <property type="protein sequence ID" value="KAH3684115.1"/>
    <property type="molecule type" value="Genomic_DNA"/>
</dbReference>
<evidence type="ECO:0000256" key="1">
    <source>
        <dbReference type="SAM" id="MobiDB-lite"/>
    </source>
</evidence>
<dbReference type="AlphaFoldDB" id="A0A9P8Q6Z3"/>
<reference evidence="3" key="2">
    <citation type="submission" date="2021-01" db="EMBL/GenBank/DDBJ databases">
        <authorList>
            <person name="Schikora-Tamarit M.A."/>
        </authorList>
    </citation>
    <scope>NUCLEOTIDE SEQUENCE</scope>
    <source>
        <strain evidence="3">CBS2887</strain>
    </source>
</reference>
<gene>
    <name evidence="3" type="ORF">WICPIJ_004911</name>
</gene>
<dbReference type="InterPro" id="IPR058934">
    <property type="entry name" value="YMC020W-like"/>
</dbReference>
<evidence type="ECO:0000313" key="3">
    <source>
        <dbReference type="EMBL" id="KAH3684115.1"/>
    </source>
</evidence>
<dbReference type="Proteomes" id="UP000774326">
    <property type="component" value="Unassembled WGS sequence"/>
</dbReference>
<evidence type="ECO:0000313" key="4">
    <source>
        <dbReference type="Proteomes" id="UP000774326"/>
    </source>
</evidence>
<organism evidence="3 4">
    <name type="scientific">Wickerhamomyces pijperi</name>
    <name type="common">Yeast</name>
    <name type="synonym">Pichia pijperi</name>
    <dbReference type="NCBI Taxonomy" id="599730"/>
    <lineage>
        <taxon>Eukaryota</taxon>
        <taxon>Fungi</taxon>
        <taxon>Dikarya</taxon>
        <taxon>Ascomycota</taxon>
        <taxon>Saccharomycotina</taxon>
        <taxon>Saccharomycetes</taxon>
        <taxon>Phaffomycetales</taxon>
        <taxon>Wickerhamomycetaceae</taxon>
        <taxon>Wickerhamomyces</taxon>
    </lineage>
</organism>
<comment type="caution">
    <text evidence="3">The sequence shown here is derived from an EMBL/GenBank/DDBJ whole genome shotgun (WGS) entry which is preliminary data.</text>
</comment>
<protein>
    <recommendedName>
        <fullName evidence="2">YMC020W-like alpha/beta hydrolase domain-containing protein</fullName>
    </recommendedName>
</protein>
<dbReference type="PANTHER" id="PTHR47349:SF1">
    <property type="entry name" value="AER328WP"/>
    <property type="match status" value="1"/>
</dbReference>